<accession>A0A8S3CET5</accession>
<dbReference type="AlphaFoldDB" id="A0A8S3CET5"/>
<protein>
    <submittedName>
        <fullName evidence="1">Uncharacterized protein</fullName>
    </submittedName>
</protein>
<gene>
    <name evidence="1" type="ORF">BYL167_LOCUS51646</name>
</gene>
<name>A0A8S3CET5_9BILA</name>
<feature type="non-terminal residue" evidence="1">
    <location>
        <position position="1"/>
    </location>
</feature>
<dbReference type="Proteomes" id="UP000681967">
    <property type="component" value="Unassembled WGS sequence"/>
</dbReference>
<evidence type="ECO:0000313" key="2">
    <source>
        <dbReference type="Proteomes" id="UP000681967"/>
    </source>
</evidence>
<feature type="non-terminal residue" evidence="1">
    <location>
        <position position="76"/>
    </location>
</feature>
<sequence length="76" mass="8385">FFDEWSLDQSSSTKKSLKSIKSFDGNNAAAAAAADDDDDDDDTDFETYEQIAPIDDDDEEQCDKATWISADVHDDG</sequence>
<dbReference type="EMBL" id="CAJOBH010163870">
    <property type="protein sequence ID" value="CAF4888229.1"/>
    <property type="molecule type" value="Genomic_DNA"/>
</dbReference>
<proteinExistence type="predicted"/>
<reference evidence="1" key="1">
    <citation type="submission" date="2021-02" db="EMBL/GenBank/DDBJ databases">
        <authorList>
            <person name="Nowell W R."/>
        </authorList>
    </citation>
    <scope>NUCLEOTIDE SEQUENCE</scope>
</reference>
<organism evidence="1 2">
    <name type="scientific">Rotaria magnacalcarata</name>
    <dbReference type="NCBI Taxonomy" id="392030"/>
    <lineage>
        <taxon>Eukaryota</taxon>
        <taxon>Metazoa</taxon>
        <taxon>Spiralia</taxon>
        <taxon>Gnathifera</taxon>
        <taxon>Rotifera</taxon>
        <taxon>Eurotatoria</taxon>
        <taxon>Bdelloidea</taxon>
        <taxon>Philodinida</taxon>
        <taxon>Philodinidae</taxon>
        <taxon>Rotaria</taxon>
    </lineage>
</organism>
<comment type="caution">
    <text evidence="1">The sequence shown here is derived from an EMBL/GenBank/DDBJ whole genome shotgun (WGS) entry which is preliminary data.</text>
</comment>
<evidence type="ECO:0000313" key="1">
    <source>
        <dbReference type="EMBL" id="CAF4888229.1"/>
    </source>
</evidence>